<protein>
    <recommendedName>
        <fullName evidence="2">DUF7330 domain-containing protein</fullName>
    </recommendedName>
</protein>
<dbReference type="EMBL" id="WTXG01000006">
    <property type="protein sequence ID" value="KAI0305343.1"/>
    <property type="molecule type" value="Genomic_DNA"/>
</dbReference>
<dbReference type="Pfam" id="PF24016">
    <property type="entry name" value="DUF7330"/>
    <property type="match status" value="1"/>
</dbReference>
<evidence type="ECO:0000313" key="3">
    <source>
        <dbReference type="EMBL" id="KAI0305343.1"/>
    </source>
</evidence>
<sequence length="235" mass="25892">MRWFPPLTRRFDRPSQHLPAAEESPPPYSPLLQGSSLNPTPPSNHPPDLAPTNYLHVKEQNHSITQKVLLDMSISRPLLSALPVRAEDSAVSNLTLDSHNGSVSGEVWVLHPHTVHAGVHTNKAIGERVRLQFRSHNGAVRAIVHVHPLTVEPRPFLSIEARAQNGSVAITIPRSFRGQLTLHTDNGRVVLSPTLATCVSPLSNLNGTHTYFIGERPSDGWSKNGSVRLCMIMRK</sequence>
<dbReference type="AlphaFoldDB" id="A0AAD4M8B9"/>
<proteinExistence type="predicted"/>
<keyword evidence="4" id="KW-1185">Reference proteome</keyword>
<dbReference type="Proteomes" id="UP001203297">
    <property type="component" value="Unassembled WGS sequence"/>
</dbReference>
<feature type="domain" description="DUF7330" evidence="2">
    <location>
        <begin position="53"/>
        <end position="225"/>
    </location>
</feature>
<dbReference type="InterPro" id="IPR055754">
    <property type="entry name" value="DUF7330"/>
</dbReference>
<evidence type="ECO:0000259" key="2">
    <source>
        <dbReference type="Pfam" id="PF24016"/>
    </source>
</evidence>
<comment type="caution">
    <text evidence="3">The sequence shown here is derived from an EMBL/GenBank/DDBJ whole genome shotgun (WGS) entry which is preliminary data.</text>
</comment>
<feature type="compositionally biased region" description="Pro residues" evidence="1">
    <location>
        <begin position="39"/>
        <end position="49"/>
    </location>
</feature>
<organism evidence="3 4">
    <name type="scientific">Multifurca ochricompacta</name>
    <dbReference type="NCBI Taxonomy" id="376703"/>
    <lineage>
        <taxon>Eukaryota</taxon>
        <taxon>Fungi</taxon>
        <taxon>Dikarya</taxon>
        <taxon>Basidiomycota</taxon>
        <taxon>Agaricomycotina</taxon>
        <taxon>Agaricomycetes</taxon>
        <taxon>Russulales</taxon>
        <taxon>Russulaceae</taxon>
        <taxon>Multifurca</taxon>
    </lineage>
</organism>
<evidence type="ECO:0000256" key="1">
    <source>
        <dbReference type="SAM" id="MobiDB-lite"/>
    </source>
</evidence>
<accession>A0AAD4M8B9</accession>
<evidence type="ECO:0000313" key="4">
    <source>
        <dbReference type="Proteomes" id="UP001203297"/>
    </source>
</evidence>
<reference evidence="3" key="1">
    <citation type="journal article" date="2022" name="New Phytol.">
        <title>Evolutionary transition to the ectomycorrhizal habit in the genomes of a hyperdiverse lineage of mushroom-forming fungi.</title>
        <authorList>
            <person name="Looney B."/>
            <person name="Miyauchi S."/>
            <person name="Morin E."/>
            <person name="Drula E."/>
            <person name="Courty P.E."/>
            <person name="Kohler A."/>
            <person name="Kuo A."/>
            <person name="LaButti K."/>
            <person name="Pangilinan J."/>
            <person name="Lipzen A."/>
            <person name="Riley R."/>
            <person name="Andreopoulos W."/>
            <person name="He G."/>
            <person name="Johnson J."/>
            <person name="Nolan M."/>
            <person name="Tritt A."/>
            <person name="Barry K.W."/>
            <person name="Grigoriev I.V."/>
            <person name="Nagy L.G."/>
            <person name="Hibbett D."/>
            <person name="Henrissat B."/>
            <person name="Matheny P.B."/>
            <person name="Labbe J."/>
            <person name="Martin F.M."/>
        </authorList>
    </citation>
    <scope>NUCLEOTIDE SEQUENCE</scope>
    <source>
        <strain evidence="3">BPL690</strain>
    </source>
</reference>
<feature type="region of interest" description="Disordered" evidence="1">
    <location>
        <begin position="1"/>
        <end position="52"/>
    </location>
</feature>
<gene>
    <name evidence="3" type="ORF">B0F90DRAFT_1191195</name>
</gene>
<name>A0AAD4M8B9_9AGAM</name>